<feature type="compositionally biased region" description="Low complexity" evidence="2">
    <location>
        <begin position="161"/>
        <end position="175"/>
    </location>
</feature>
<sequence>MFPSSDTVVSQLFQCDPVGPKAVAERATFYNDISHLVTTSVSSANSPTRSPTEMYDSDPPSAYPASSSSIFHHHPVATPQNAFPFNTVRESDANASSYPSDSPSPGDVHSSVDFQQPSHLSSYNPGLFEPDPTPPSSILDHRRMSEPAILAIPNAYSNSSSSYSMSLSNSSSSSSRPPFPHSLHRGASIGSLRDLHLQHQHHLQYSSSRSQSAWKSKLDSHHMSHATHANEGLDSPLSPFQTNFAGSPNMSQGLQYSPIAEDRSPISPIGISSSAQHIPVDELDADGSRSPLDPNSKTYSFVALPGNAVKKRPRRRYDEIERLYQCSWPDCNKAYGTLNHLNAHVTMQKHGQKRSPNEFKELRKQWRKAKKESEAVTLGGVSRRPGHFPGAEHELGDPHASRYPSSHQRFGHSSGMTLAGLSSHSRYLNDDMAFTSAEREERAGLPFGARSRYDPTPTSPWATSSRSSGPSFLSSSLPSQSSMSHFHPGHGHSHSLHQLHFDNPGSSYRSHSSPMESSDLTIPPPSQLQTGRLPPDSMLLTPLPGYDRDTLPPLQPPVGSDMTYDPEAYYEGNGGRRPSSGHASMGRGSGDDY</sequence>
<gene>
    <name evidence="4" type="ORF">D9757_005798</name>
</gene>
<feature type="compositionally biased region" description="Low complexity" evidence="2">
    <location>
        <begin position="93"/>
        <end position="105"/>
    </location>
</feature>
<proteinExistence type="predicted"/>
<dbReference type="InterPro" id="IPR013087">
    <property type="entry name" value="Znf_C2H2_type"/>
</dbReference>
<dbReference type="Gene3D" id="3.30.160.60">
    <property type="entry name" value="Classic Zinc Finger"/>
    <property type="match status" value="1"/>
</dbReference>
<feature type="compositionally biased region" description="Polar residues" evidence="2">
    <location>
        <begin position="41"/>
        <end position="51"/>
    </location>
</feature>
<dbReference type="PANTHER" id="PTHR36167">
    <property type="entry name" value="C2H2 FINGER DOMAIN TRANSCRIPTION FACTOR (EUROFUNG)-RELATED"/>
    <property type="match status" value="1"/>
</dbReference>
<accession>A0A8H5HPN8</accession>
<dbReference type="GO" id="GO:0008270">
    <property type="term" value="F:zinc ion binding"/>
    <property type="evidence" value="ECO:0007669"/>
    <property type="project" value="UniProtKB-KW"/>
</dbReference>
<feature type="region of interest" description="Disordered" evidence="2">
    <location>
        <begin position="200"/>
        <end position="255"/>
    </location>
</feature>
<dbReference type="PROSITE" id="PS00028">
    <property type="entry name" value="ZINC_FINGER_C2H2_1"/>
    <property type="match status" value="1"/>
</dbReference>
<feature type="region of interest" description="Disordered" evidence="2">
    <location>
        <begin position="41"/>
        <end position="71"/>
    </location>
</feature>
<feature type="compositionally biased region" description="Low complexity" evidence="2">
    <location>
        <begin position="57"/>
        <end position="69"/>
    </location>
</feature>
<dbReference type="PANTHER" id="PTHR36167:SF3">
    <property type="entry name" value="C2H2 FINGER DOMAIN TRANSCRIPTION FACTOR (EUROFUNG)-RELATED"/>
    <property type="match status" value="1"/>
</dbReference>
<dbReference type="OrthoDB" id="1939603at2759"/>
<feature type="compositionally biased region" description="Polar residues" evidence="2">
    <location>
        <begin position="238"/>
        <end position="255"/>
    </location>
</feature>
<keyword evidence="1" id="KW-0862">Zinc</keyword>
<dbReference type="EMBL" id="JAACJN010000033">
    <property type="protein sequence ID" value="KAF5387331.1"/>
    <property type="molecule type" value="Genomic_DNA"/>
</dbReference>
<dbReference type="AlphaFoldDB" id="A0A8H5HPN8"/>
<feature type="compositionally biased region" description="Polar residues" evidence="2">
    <location>
        <begin position="504"/>
        <end position="520"/>
    </location>
</feature>
<feature type="compositionally biased region" description="Low complexity" evidence="2">
    <location>
        <begin position="464"/>
        <end position="486"/>
    </location>
</feature>
<dbReference type="PROSITE" id="PS50157">
    <property type="entry name" value="ZINC_FINGER_C2H2_2"/>
    <property type="match status" value="1"/>
</dbReference>
<keyword evidence="5" id="KW-1185">Reference proteome</keyword>
<dbReference type="GO" id="GO:0006355">
    <property type="term" value="P:regulation of DNA-templated transcription"/>
    <property type="evidence" value="ECO:0007669"/>
    <property type="project" value="InterPro"/>
</dbReference>
<feature type="region of interest" description="Disordered" evidence="2">
    <location>
        <begin position="161"/>
        <end position="186"/>
    </location>
</feature>
<dbReference type="Proteomes" id="UP000518752">
    <property type="component" value="Unassembled WGS sequence"/>
</dbReference>
<feature type="compositionally biased region" description="Polar residues" evidence="2">
    <location>
        <begin position="112"/>
        <end position="124"/>
    </location>
</feature>
<keyword evidence="1" id="KW-0863">Zinc-finger</keyword>
<keyword evidence="1" id="KW-0479">Metal-binding</keyword>
<protein>
    <recommendedName>
        <fullName evidence="3">C2H2-type domain-containing protein</fullName>
    </recommendedName>
</protein>
<comment type="caution">
    <text evidence="4">The sequence shown here is derived from an EMBL/GenBank/DDBJ whole genome shotgun (WGS) entry which is preliminary data.</text>
</comment>
<evidence type="ECO:0000259" key="3">
    <source>
        <dbReference type="PROSITE" id="PS50157"/>
    </source>
</evidence>
<name>A0A8H5HPN8_9AGAR</name>
<evidence type="ECO:0000313" key="5">
    <source>
        <dbReference type="Proteomes" id="UP000518752"/>
    </source>
</evidence>
<feature type="domain" description="C2H2-type" evidence="3">
    <location>
        <begin position="324"/>
        <end position="355"/>
    </location>
</feature>
<evidence type="ECO:0000256" key="1">
    <source>
        <dbReference type="PROSITE-ProRule" id="PRU00042"/>
    </source>
</evidence>
<evidence type="ECO:0000256" key="2">
    <source>
        <dbReference type="SAM" id="MobiDB-lite"/>
    </source>
</evidence>
<feature type="region of interest" description="Disordered" evidence="2">
    <location>
        <begin position="440"/>
        <end position="593"/>
    </location>
</feature>
<feature type="region of interest" description="Disordered" evidence="2">
    <location>
        <begin position="91"/>
        <end position="140"/>
    </location>
</feature>
<reference evidence="4 5" key="1">
    <citation type="journal article" date="2020" name="ISME J.">
        <title>Uncovering the hidden diversity of litter-decomposition mechanisms in mushroom-forming fungi.</title>
        <authorList>
            <person name="Floudas D."/>
            <person name="Bentzer J."/>
            <person name="Ahren D."/>
            <person name="Johansson T."/>
            <person name="Persson P."/>
            <person name="Tunlid A."/>
        </authorList>
    </citation>
    <scope>NUCLEOTIDE SEQUENCE [LARGE SCALE GENOMIC DNA]</scope>
    <source>
        <strain evidence="4 5">CBS 406.79</strain>
    </source>
</reference>
<evidence type="ECO:0000313" key="4">
    <source>
        <dbReference type="EMBL" id="KAF5387331.1"/>
    </source>
</evidence>
<organism evidence="4 5">
    <name type="scientific">Collybiopsis confluens</name>
    <dbReference type="NCBI Taxonomy" id="2823264"/>
    <lineage>
        <taxon>Eukaryota</taxon>
        <taxon>Fungi</taxon>
        <taxon>Dikarya</taxon>
        <taxon>Basidiomycota</taxon>
        <taxon>Agaricomycotina</taxon>
        <taxon>Agaricomycetes</taxon>
        <taxon>Agaricomycetidae</taxon>
        <taxon>Agaricales</taxon>
        <taxon>Marasmiineae</taxon>
        <taxon>Omphalotaceae</taxon>
        <taxon>Collybiopsis</taxon>
    </lineage>
</organism>
<feature type="compositionally biased region" description="Basic residues" evidence="2">
    <location>
        <begin position="487"/>
        <end position="497"/>
    </location>
</feature>
<feature type="compositionally biased region" description="Low complexity" evidence="2">
    <location>
        <begin position="203"/>
        <end position="212"/>
    </location>
</feature>
<dbReference type="InterPro" id="IPR039327">
    <property type="entry name" value="CON7-like"/>
</dbReference>